<gene>
    <name evidence="1" type="ORF">AB5J57_32400</name>
</gene>
<evidence type="ECO:0000313" key="1">
    <source>
        <dbReference type="EMBL" id="XDP97938.1"/>
    </source>
</evidence>
<reference evidence="1" key="1">
    <citation type="submission" date="2024-07" db="EMBL/GenBank/DDBJ databases">
        <authorList>
            <person name="Yu S.T."/>
        </authorList>
    </citation>
    <scope>NUCLEOTIDE SEQUENCE</scope>
    <source>
        <strain evidence="1">R02</strain>
    </source>
</reference>
<dbReference type="EMBL" id="CP163429">
    <property type="protein sequence ID" value="XDP97938.1"/>
    <property type="molecule type" value="Genomic_DNA"/>
</dbReference>
<sequence length="74" mass="7887">MPTALPSDRIAGLLDRLDDPRDRLMVALVGIYALIRPSAPAQSSSSYNEPTCQLAAYAWTGSSTRHATAPTPSD</sequence>
<dbReference type="RefSeq" id="WP_369161301.1">
    <property type="nucleotide sequence ID" value="NZ_CP163429.1"/>
</dbReference>
<protein>
    <submittedName>
        <fullName evidence="1">Uncharacterized protein</fullName>
    </submittedName>
</protein>
<accession>A0AB39LWL7</accession>
<organism evidence="1">
    <name type="scientific">Streptomyces sp. R02</name>
    <dbReference type="NCBI Taxonomy" id="3238623"/>
    <lineage>
        <taxon>Bacteria</taxon>
        <taxon>Bacillati</taxon>
        <taxon>Actinomycetota</taxon>
        <taxon>Actinomycetes</taxon>
        <taxon>Kitasatosporales</taxon>
        <taxon>Streptomycetaceae</taxon>
        <taxon>Streptomyces</taxon>
    </lineage>
</organism>
<proteinExistence type="predicted"/>
<dbReference type="AlphaFoldDB" id="A0AB39LWL7"/>
<name>A0AB39LWL7_9ACTN</name>